<name>A0A485K7N3_9STRA</name>
<evidence type="ECO:0000256" key="2">
    <source>
        <dbReference type="SAM" id="Phobius"/>
    </source>
</evidence>
<feature type="transmembrane region" description="Helical" evidence="2">
    <location>
        <begin position="320"/>
        <end position="342"/>
    </location>
</feature>
<sequence length="536" mass="59088">MGADVRRRVVYLAILSTTMAHNSIECPYIDLPPEVTGIRVWDEALCSLQSLIDFAIPCVVDKTCKQLIGATTYTAVGDMSKSNQSSIGFLDSQTKDFSRVRSFRGINNMHLPSTFQWPQNVVSIEFASMSNVAILSTWPSTLKLLTVESVDNATFPSSYASTLESLKLLRLSHAIMPSTFPPTLKDLVVADCTPFQSLKMSPYSASLDSLFLYNTSVTELNLVGVEYLSLDNNANLTRLSMCEAHRPTTKVVMRNMNIESWTMDSVTFSQLKTSMKAYNFQNSNITTADASECIRRKGTIRELVANDDRVLTVCVLQQELSVGVIGTIVASVVLPCFVLYLCRLKRTLHIASTRAMFQPSRNSNCKRDPFEDQEYACKTALWSDHSLASTQQFPSPSAPGQFWHLSVNENANAQPSAPVLSPLSTSFQANNSPAACTKADPQENDFFGRANAPTSSPSMALPLTTPVKSSFEIESIQERRPHICIVCVEGAQDAACAPCGHNAICMTCAKHLLSQEEPVCPVCHHRIRDIIRIFHG</sequence>
<protein>
    <submittedName>
        <fullName evidence="5">Aste57867_2487 protein</fullName>
    </submittedName>
</protein>
<dbReference type="SUPFAM" id="SSF52058">
    <property type="entry name" value="L domain-like"/>
    <property type="match status" value="1"/>
</dbReference>
<keyword evidence="1" id="KW-0862">Zinc</keyword>
<dbReference type="InterPro" id="IPR047227">
    <property type="entry name" value="MEX3"/>
</dbReference>
<dbReference type="InterPro" id="IPR013083">
    <property type="entry name" value="Znf_RING/FYVE/PHD"/>
</dbReference>
<dbReference type="Gene3D" id="3.80.10.10">
    <property type="entry name" value="Ribonuclease Inhibitor"/>
    <property type="match status" value="1"/>
</dbReference>
<evidence type="ECO:0000313" key="5">
    <source>
        <dbReference type="EMBL" id="VFT79686.1"/>
    </source>
</evidence>
<proteinExistence type="predicted"/>
<organism evidence="5 6">
    <name type="scientific">Aphanomyces stellatus</name>
    <dbReference type="NCBI Taxonomy" id="120398"/>
    <lineage>
        <taxon>Eukaryota</taxon>
        <taxon>Sar</taxon>
        <taxon>Stramenopiles</taxon>
        <taxon>Oomycota</taxon>
        <taxon>Saprolegniomycetes</taxon>
        <taxon>Saprolegniales</taxon>
        <taxon>Verrucalvaceae</taxon>
        <taxon>Aphanomyces</taxon>
    </lineage>
</organism>
<dbReference type="Proteomes" id="UP000332933">
    <property type="component" value="Unassembled WGS sequence"/>
</dbReference>
<gene>
    <name evidence="5" type="primary">Aste57867_2487</name>
    <name evidence="4" type="ORF">As57867_002480</name>
    <name evidence="5" type="ORF">ASTE57867_2487</name>
</gene>
<dbReference type="InterPro" id="IPR032675">
    <property type="entry name" value="LRR_dom_sf"/>
</dbReference>
<dbReference type="PANTHER" id="PTHR23285">
    <property type="entry name" value="RING FINGER AND KH DOMAIN CONTAINING PROTEIN 1"/>
    <property type="match status" value="1"/>
</dbReference>
<keyword evidence="1" id="KW-0863">Zinc-finger</keyword>
<dbReference type="EMBL" id="CAADRA010000302">
    <property type="protein sequence ID" value="VFT79686.1"/>
    <property type="molecule type" value="Genomic_DNA"/>
</dbReference>
<feature type="domain" description="RING-type" evidence="3">
    <location>
        <begin position="484"/>
        <end position="524"/>
    </location>
</feature>
<dbReference type="AlphaFoldDB" id="A0A485K7N3"/>
<evidence type="ECO:0000259" key="3">
    <source>
        <dbReference type="PROSITE" id="PS50089"/>
    </source>
</evidence>
<dbReference type="GO" id="GO:0003723">
    <property type="term" value="F:RNA binding"/>
    <property type="evidence" value="ECO:0007669"/>
    <property type="project" value="InterPro"/>
</dbReference>
<evidence type="ECO:0000313" key="4">
    <source>
        <dbReference type="EMBL" id="KAF0717111.1"/>
    </source>
</evidence>
<keyword evidence="2" id="KW-0812">Transmembrane</keyword>
<keyword evidence="6" id="KW-1185">Reference proteome</keyword>
<reference evidence="5 6" key="1">
    <citation type="submission" date="2019-03" db="EMBL/GenBank/DDBJ databases">
        <authorList>
            <person name="Gaulin E."/>
            <person name="Dumas B."/>
        </authorList>
    </citation>
    <scope>NUCLEOTIDE SEQUENCE [LARGE SCALE GENOMIC DNA]</scope>
    <source>
        <strain evidence="5">CBS 568.67</strain>
    </source>
</reference>
<evidence type="ECO:0000313" key="6">
    <source>
        <dbReference type="Proteomes" id="UP000332933"/>
    </source>
</evidence>
<keyword evidence="2" id="KW-0472">Membrane</keyword>
<keyword evidence="1" id="KW-0479">Metal-binding</keyword>
<keyword evidence="2" id="KW-1133">Transmembrane helix</keyword>
<dbReference type="GO" id="GO:0008270">
    <property type="term" value="F:zinc ion binding"/>
    <property type="evidence" value="ECO:0007669"/>
    <property type="project" value="UniProtKB-KW"/>
</dbReference>
<dbReference type="OrthoDB" id="10038642at2759"/>
<reference evidence="4" key="2">
    <citation type="submission" date="2019-06" db="EMBL/GenBank/DDBJ databases">
        <title>Genomics analysis of Aphanomyces spp. identifies a new class of oomycete effector associated with host adaptation.</title>
        <authorList>
            <person name="Gaulin E."/>
        </authorList>
    </citation>
    <scope>NUCLEOTIDE SEQUENCE</scope>
    <source>
        <strain evidence="4">CBS 578.67</strain>
    </source>
</reference>
<dbReference type="EMBL" id="VJMH01000302">
    <property type="protein sequence ID" value="KAF0717111.1"/>
    <property type="molecule type" value="Genomic_DNA"/>
</dbReference>
<dbReference type="PROSITE" id="PS50089">
    <property type="entry name" value="ZF_RING_2"/>
    <property type="match status" value="1"/>
</dbReference>
<dbReference type="SUPFAM" id="SSF57850">
    <property type="entry name" value="RING/U-box"/>
    <property type="match status" value="1"/>
</dbReference>
<dbReference type="Pfam" id="PF13920">
    <property type="entry name" value="zf-C3HC4_3"/>
    <property type="match status" value="1"/>
</dbReference>
<accession>A0A485K7N3</accession>
<dbReference type="InterPro" id="IPR001841">
    <property type="entry name" value="Znf_RING"/>
</dbReference>
<dbReference type="PANTHER" id="PTHR23285:SF7">
    <property type="entry name" value="LD09246P1"/>
    <property type="match status" value="1"/>
</dbReference>
<evidence type="ECO:0000256" key="1">
    <source>
        <dbReference type="PROSITE-ProRule" id="PRU00175"/>
    </source>
</evidence>
<dbReference type="Gene3D" id="3.30.40.10">
    <property type="entry name" value="Zinc/RING finger domain, C3HC4 (zinc finger)"/>
    <property type="match status" value="1"/>
</dbReference>